<comment type="similarity">
    <text evidence="2">Belongs to the glycosyl hydrolase 81 family.</text>
</comment>
<feature type="compositionally biased region" description="Low complexity" evidence="9">
    <location>
        <begin position="770"/>
        <end position="782"/>
    </location>
</feature>
<keyword evidence="6" id="KW-0326">Glycosidase</keyword>
<dbReference type="Pfam" id="PF17652">
    <property type="entry name" value="Glyco_hydro81C"/>
    <property type="match status" value="1"/>
</dbReference>
<dbReference type="EC" id="3.2.1.39" evidence="3"/>
<comment type="catalytic activity">
    <reaction evidence="1">
        <text>Hydrolysis of (1-&gt;3)-beta-D-glucosidic linkages in (1-&gt;3)-beta-D-glucans.</text>
        <dbReference type="EC" id="3.2.1.39"/>
    </reaction>
</comment>
<feature type="compositionally biased region" description="Basic and acidic residues" evidence="9">
    <location>
        <begin position="266"/>
        <end position="293"/>
    </location>
</feature>
<evidence type="ECO:0000259" key="11">
    <source>
        <dbReference type="Pfam" id="PF17652"/>
    </source>
</evidence>
<evidence type="ECO:0000256" key="1">
    <source>
        <dbReference type="ARBA" id="ARBA00000382"/>
    </source>
</evidence>
<dbReference type="PANTHER" id="PTHR31983:SF0">
    <property type="entry name" value="GLUCAN ENDO-1,3-BETA-D-GLUCOSIDASE 2"/>
    <property type="match status" value="1"/>
</dbReference>
<feature type="compositionally biased region" description="Acidic residues" evidence="9">
    <location>
        <begin position="563"/>
        <end position="588"/>
    </location>
</feature>
<feature type="compositionally biased region" description="Basic and acidic residues" evidence="9">
    <location>
        <begin position="45"/>
        <end position="72"/>
    </location>
</feature>
<feature type="compositionally biased region" description="Acidic residues" evidence="9">
    <location>
        <begin position="809"/>
        <end position="820"/>
    </location>
</feature>
<feature type="compositionally biased region" description="Polar residues" evidence="9">
    <location>
        <begin position="705"/>
        <end position="726"/>
    </location>
</feature>
<dbReference type="PANTHER" id="PTHR31983">
    <property type="entry name" value="ENDO-1,3(4)-BETA-GLUCANASE 1"/>
    <property type="match status" value="1"/>
</dbReference>
<accession>A0A9P5C4Z3</accession>
<sequence length="1722" mass="192315">MPPRIARSSLPSGNAKPKGRPAGERNTKKASKRALNAFAIAQFDNPEKTKVRKNRLGELDPSFHKKRARDDDLGSEDDDDDEEDVGAQSRKKVKRRSGDDSYDEGSDSEGNTWTMGHVDEDDDEDIDSDEAFGESDEERFEGYSFRGSSTRGKNLKVKKGKVVNEGSDVDMDESDEADEEEEDDFGDEGIDLATALDQYEEDEREEREEKLRKKKKGGYTSDSEEPSEGEDVGRDGASDLSSDDDEDEEDRQAQLKDLISSLATGDEAKSRGKRVEGHESAAPDEFGVSRKVDLLSLKPKAGDEEKKKALKLLRDDKNSKRNDIARKLEAPLPKRQQDKLDRAAANAKANETLDRWTDTIKQNRRAEHLSFPLQHKDSGKAMGEDRLLPTTTAAPANDLESTIQSILQQSGLSNGKDDEEQIQKWEILQTNKLPIEEVERRRAQLRMERELLFREEVRAKRIKKIKSKAYRRVHRKERERLLEKEREQLKADGVDLSEEEREHNDRRRAEERMGAKHREGKWAKGIKATGRAAWDQDALAGVTEMAKRNEELRRRIEGKQVLDSDDEGSDVPSDDNESEDDSGADEDELLQRQLGQLENPFSEKGSKLGQMAFMQKAEAAKRAENNEAIEAMRRELAGEDSEDEVGENATRVGRRKYGPGKVVKTAIPVKGSEFEEHAGSDEEGEETPTNGLSNGARASEKPKNPFSTGLSNGTRKTQKNGSTNPPTELETDAPNPFLAKAAKAKKSKKDAPAEDDLLPFTSFASDDEIAPAPSASKAAAPKETVDDFLQQRVTAADDDGWATVLGGQDSDDEHLSDEGDDLDLTQLSRNHALTAKGFAGDNVEADFRLDKEDVTRDEAAKETTDFLPGWGSWAGDGMSKAEKRRNRGWKTVTQTPGVDASKRKDRKLDRVIINEKTVKPNKKYLAGQLPFPFESKEQYERSLRLPKGREWTTKKSHQDGTLPRVLVKGGVIAPMRKPLVSFGYRMNAEALSDEVLPENIFTPIQADDILPQIPISNHHPVPRKGIEDNDLRTLHTNSFYANVFLGGQNQPIWTHPYSIWWGKGAQDLGTLQTWGINVGHVEEADLQYGPGEPPKVFNNPRKQSIILSAAELDSQTTLTTDTHLPFSINLNLNVQSTSKEPKITFPVVQGMGFITAGYRNAMPTVQTGGRGWVEVERPVSLGRTAKYRVKNFDGRDWLIYVVPVASTRYDARQLVKIDASTLLGPPGFQGIIQVARNPLGAKGEAIYDRAAGAFMCEARLTAVVNETKATYSFSYTKIGTSPLLVFALPHHVQSLDPEMKARITGLQLRTSTKGMATAVWAEKLTFVETNLPVTMSFGPWSPSMSATARIRYPPDTLAFISSIAERDLRRVMAEPIPPDSYYYAGKTLAKFATIVWVIKDILGNSEQASAGLANLKQKLAKYIENQQRYPLYYDNSWKGVVSNASFHDPSADFGNTYYNDHHFHFGYFVYTSAVIGYLDPEWLKQGHSKAWTNMLVKDFAESDYNGRDYPFQRSFDWWHGHSWAKGLFESADGKDQESTSEDGFASYAVKMWGKVIGDANMEKRGNLMLAVQARSFNNYFYLLSGSTVQPSRFVSNKVTGILFENKIDYTTYFGDTPALIHGIHMVPLNPASSYLRPGAFVKEEWEALFSDGRALRDGPDGVQGGWRGILHANLALLDPKASFTFFRDGVGGYWDDSWIGGGASRTWYLIWAAGLMELAKNR</sequence>
<keyword evidence="8" id="KW-0624">Polysaccharide degradation</keyword>
<feature type="compositionally biased region" description="Basic and acidic residues" evidence="9">
    <location>
        <begin position="500"/>
        <end position="522"/>
    </location>
</feature>
<dbReference type="Gene3D" id="1.10.287.1170">
    <property type="entry name" value="glycoside hydrolase family 81 endo-[beta] glucanase"/>
    <property type="match status" value="1"/>
</dbReference>
<dbReference type="InterPro" id="IPR040720">
    <property type="entry name" value="GH81_C"/>
</dbReference>
<evidence type="ECO:0000259" key="10">
    <source>
        <dbReference type="Pfam" id="PF03639"/>
    </source>
</evidence>
<gene>
    <name evidence="12" type="ORF">E8E12_010337</name>
</gene>
<feature type="region of interest" description="Disordered" evidence="9">
    <location>
        <begin position="866"/>
        <end position="888"/>
    </location>
</feature>
<comment type="caution">
    <text evidence="12">The sequence shown here is derived from an EMBL/GenBank/DDBJ whole genome shotgun (WGS) entry which is preliminary data.</text>
</comment>
<evidence type="ECO:0000256" key="5">
    <source>
        <dbReference type="ARBA" id="ARBA00023277"/>
    </source>
</evidence>
<evidence type="ECO:0000256" key="2">
    <source>
        <dbReference type="ARBA" id="ARBA00010730"/>
    </source>
</evidence>
<dbReference type="InterPro" id="IPR005200">
    <property type="entry name" value="Endo-beta-glucanase"/>
</dbReference>
<feature type="region of interest" description="Disordered" evidence="9">
    <location>
        <begin position="492"/>
        <end position="524"/>
    </location>
</feature>
<feature type="region of interest" description="Disordered" evidence="9">
    <location>
        <begin position="615"/>
        <end position="783"/>
    </location>
</feature>
<keyword evidence="5" id="KW-0119">Carbohydrate metabolism</keyword>
<dbReference type="GO" id="GO:0071555">
    <property type="term" value="P:cell wall organization"/>
    <property type="evidence" value="ECO:0007669"/>
    <property type="project" value="UniProtKB-KW"/>
</dbReference>
<feature type="compositionally biased region" description="Basic and acidic residues" evidence="9">
    <location>
        <begin position="300"/>
        <end position="329"/>
    </location>
</feature>
<dbReference type="PROSITE" id="PS52008">
    <property type="entry name" value="GH81"/>
    <property type="match status" value="1"/>
</dbReference>
<evidence type="ECO:0000256" key="3">
    <source>
        <dbReference type="ARBA" id="ARBA00012780"/>
    </source>
</evidence>
<keyword evidence="4" id="KW-0378">Hydrolase</keyword>
<keyword evidence="7" id="KW-0961">Cell wall biogenesis/degradation</keyword>
<evidence type="ECO:0000256" key="9">
    <source>
        <dbReference type="SAM" id="MobiDB-lite"/>
    </source>
</evidence>
<evidence type="ECO:0000256" key="4">
    <source>
        <dbReference type="ARBA" id="ARBA00022801"/>
    </source>
</evidence>
<feature type="domain" description="Glycosyl hydrolase family 81 C-terminal" evidence="11">
    <location>
        <begin position="1354"/>
        <end position="1709"/>
    </location>
</feature>
<feature type="domain" description="Glycosyl hydrolase family 81 N-terminal" evidence="10">
    <location>
        <begin position="1019"/>
        <end position="1342"/>
    </location>
</feature>
<evidence type="ECO:0000256" key="8">
    <source>
        <dbReference type="ARBA" id="ARBA00023326"/>
    </source>
</evidence>
<evidence type="ECO:0000256" key="7">
    <source>
        <dbReference type="ARBA" id="ARBA00023316"/>
    </source>
</evidence>
<feature type="region of interest" description="Disordered" evidence="9">
    <location>
        <begin position="549"/>
        <end position="588"/>
    </location>
</feature>
<dbReference type="Pfam" id="PF03639">
    <property type="entry name" value="Glyco_hydro_81"/>
    <property type="match status" value="1"/>
</dbReference>
<feature type="compositionally biased region" description="Basic and acidic residues" evidence="9">
    <location>
        <begin position="618"/>
        <end position="637"/>
    </location>
</feature>
<feature type="compositionally biased region" description="Acidic residues" evidence="9">
    <location>
        <begin position="119"/>
        <end position="139"/>
    </location>
</feature>
<name>A0A9P5C4Z3_9PLEO</name>
<dbReference type="GO" id="GO:0009986">
    <property type="term" value="C:cell surface"/>
    <property type="evidence" value="ECO:0007669"/>
    <property type="project" value="TreeGrafter"/>
</dbReference>
<feature type="region of interest" description="Disordered" evidence="9">
    <location>
        <begin position="799"/>
        <end position="820"/>
    </location>
</feature>
<dbReference type="EMBL" id="SWKV01000009">
    <property type="protein sequence ID" value="KAF3044408.1"/>
    <property type="molecule type" value="Genomic_DNA"/>
</dbReference>
<dbReference type="Pfam" id="PF04615">
    <property type="entry name" value="Utp14"/>
    <property type="match status" value="1"/>
</dbReference>
<feature type="compositionally biased region" description="Acidic residues" evidence="9">
    <location>
        <begin position="167"/>
        <end position="190"/>
    </location>
</feature>
<reference evidence="12" key="1">
    <citation type="submission" date="2019-04" db="EMBL/GenBank/DDBJ databases">
        <title>Sequencing of skin fungus with MAO and IRED activity.</title>
        <authorList>
            <person name="Marsaioli A.J."/>
            <person name="Bonatto J.M.C."/>
            <person name="Reis Junior O."/>
        </authorList>
    </citation>
    <scope>NUCLEOTIDE SEQUENCE</scope>
    <source>
        <strain evidence="12">28M1</strain>
    </source>
</reference>
<dbReference type="GO" id="GO:0052861">
    <property type="term" value="F:endo-1,3(4)-beta-glucanase activity"/>
    <property type="evidence" value="ECO:0007669"/>
    <property type="project" value="InterPro"/>
</dbReference>
<feature type="region of interest" description="Disordered" evidence="9">
    <location>
        <begin position="1"/>
        <end position="349"/>
    </location>
</feature>
<keyword evidence="13" id="KW-1185">Reference proteome</keyword>
<evidence type="ECO:0000256" key="6">
    <source>
        <dbReference type="ARBA" id="ARBA00023295"/>
    </source>
</evidence>
<dbReference type="Proteomes" id="UP000758155">
    <property type="component" value="Unassembled WGS sequence"/>
</dbReference>
<dbReference type="GO" id="GO:0042973">
    <property type="term" value="F:glucan endo-1,3-beta-D-glucosidase activity"/>
    <property type="evidence" value="ECO:0007669"/>
    <property type="project" value="UniProtKB-EC"/>
</dbReference>
<dbReference type="OrthoDB" id="4473401at2759"/>
<dbReference type="GO" id="GO:0000272">
    <property type="term" value="P:polysaccharide catabolic process"/>
    <property type="evidence" value="ECO:0007669"/>
    <property type="project" value="UniProtKB-KW"/>
</dbReference>
<dbReference type="Gene3D" id="2.70.98.30">
    <property type="entry name" value="Golgi alpha-mannosidase II, domain 4"/>
    <property type="match status" value="1"/>
</dbReference>
<protein>
    <recommendedName>
        <fullName evidence="3">glucan endo-1,3-beta-D-glucosidase</fullName>
        <ecNumber evidence="3">3.2.1.39</ecNumber>
    </recommendedName>
</protein>
<dbReference type="InterPro" id="IPR040451">
    <property type="entry name" value="GH81_N"/>
</dbReference>
<evidence type="ECO:0000313" key="13">
    <source>
        <dbReference type="Proteomes" id="UP000758155"/>
    </source>
</evidence>
<proteinExistence type="inferred from homology"/>
<feature type="compositionally biased region" description="Basic and acidic residues" evidence="9">
    <location>
        <begin position="549"/>
        <end position="562"/>
    </location>
</feature>
<evidence type="ECO:0000313" key="12">
    <source>
        <dbReference type="EMBL" id="KAF3044408.1"/>
    </source>
</evidence>
<feature type="compositionally biased region" description="Acidic residues" evidence="9">
    <location>
        <begin position="241"/>
        <end position="250"/>
    </location>
</feature>
<organism evidence="12 13">
    <name type="scientific">Didymella heteroderae</name>
    <dbReference type="NCBI Taxonomy" id="1769908"/>
    <lineage>
        <taxon>Eukaryota</taxon>
        <taxon>Fungi</taxon>
        <taxon>Dikarya</taxon>
        <taxon>Ascomycota</taxon>
        <taxon>Pezizomycotina</taxon>
        <taxon>Dothideomycetes</taxon>
        <taxon>Pleosporomycetidae</taxon>
        <taxon>Pleosporales</taxon>
        <taxon>Pleosporineae</taxon>
        <taxon>Didymellaceae</taxon>
        <taxon>Didymella</taxon>
    </lineage>
</organism>
<feature type="compositionally biased region" description="Acidic residues" evidence="9">
    <location>
        <begin position="73"/>
        <end position="85"/>
    </location>
</feature>